<protein>
    <submittedName>
        <fullName evidence="10">MFS transporter</fullName>
    </submittedName>
</protein>
<evidence type="ECO:0000259" key="9">
    <source>
        <dbReference type="PROSITE" id="PS50850"/>
    </source>
</evidence>
<name>A0AAJ5QV85_9ENTR</name>
<feature type="signal peptide" evidence="8">
    <location>
        <begin position="1"/>
        <end position="18"/>
    </location>
</feature>
<dbReference type="PANTHER" id="PTHR42718">
    <property type="entry name" value="MAJOR FACILITATOR SUPERFAMILY MULTIDRUG TRANSPORTER MFSC"/>
    <property type="match status" value="1"/>
</dbReference>
<dbReference type="PANTHER" id="PTHR42718:SF9">
    <property type="entry name" value="MAJOR FACILITATOR SUPERFAMILY MULTIDRUG TRANSPORTER MFSC"/>
    <property type="match status" value="1"/>
</dbReference>
<keyword evidence="3" id="KW-1003">Cell membrane</keyword>
<evidence type="ECO:0000256" key="6">
    <source>
        <dbReference type="ARBA" id="ARBA00023136"/>
    </source>
</evidence>
<gene>
    <name evidence="10" type="ORF">OR613_03270</name>
</gene>
<comment type="subcellular location">
    <subcellularLocation>
        <location evidence="1">Membrane</location>
        <topology evidence="1">Multi-pass membrane protein</topology>
    </subcellularLocation>
</comment>
<keyword evidence="2" id="KW-0813">Transport</keyword>
<dbReference type="SUPFAM" id="SSF103473">
    <property type="entry name" value="MFS general substrate transporter"/>
    <property type="match status" value="1"/>
</dbReference>
<dbReference type="Proteomes" id="UP001210130">
    <property type="component" value="Chromosome"/>
</dbReference>
<feature type="transmembrane region" description="Helical" evidence="7">
    <location>
        <begin position="68"/>
        <end position="89"/>
    </location>
</feature>
<feature type="transmembrane region" description="Helical" evidence="7">
    <location>
        <begin position="42"/>
        <end position="61"/>
    </location>
</feature>
<keyword evidence="4 7" id="KW-0812">Transmembrane</keyword>
<evidence type="ECO:0000313" key="10">
    <source>
        <dbReference type="EMBL" id="WBW61997.1"/>
    </source>
</evidence>
<evidence type="ECO:0000256" key="2">
    <source>
        <dbReference type="ARBA" id="ARBA00022448"/>
    </source>
</evidence>
<evidence type="ECO:0000256" key="7">
    <source>
        <dbReference type="SAM" id="Phobius"/>
    </source>
</evidence>
<organism evidence="10 11">
    <name type="scientific">Klebsiella electrica</name>
    <dbReference type="NCBI Taxonomy" id="1259973"/>
    <lineage>
        <taxon>Bacteria</taxon>
        <taxon>Pseudomonadati</taxon>
        <taxon>Pseudomonadota</taxon>
        <taxon>Gammaproteobacteria</taxon>
        <taxon>Enterobacterales</taxon>
        <taxon>Enterobacteriaceae</taxon>
        <taxon>Klebsiella/Raoultella group</taxon>
        <taxon>Klebsiella</taxon>
    </lineage>
</organism>
<accession>A0AAJ5QV85</accession>
<dbReference type="GO" id="GO:0016020">
    <property type="term" value="C:membrane"/>
    <property type="evidence" value="ECO:0007669"/>
    <property type="project" value="UniProtKB-SubCell"/>
</dbReference>
<dbReference type="InterPro" id="IPR036259">
    <property type="entry name" value="MFS_trans_sf"/>
</dbReference>
<evidence type="ECO:0000256" key="5">
    <source>
        <dbReference type="ARBA" id="ARBA00022989"/>
    </source>
</evidence>
<feature type="transmembrane region" description="Helical" evidence="7">
    <location>
        <begin position="313"/>
        <end position="336"/>
    </location>
</feature>
<dbReference type="EMBL" id="CP112887">
    <property type="protein sequence ID" value="WBW61997.1"/>
    <property type="molecule type" value="Genomic_DNA"/>
</dbReference>
<keyword evidence="8" id="KW-0732">Signal</keyword>
<dbReference type="AlphaFoldDB" id="A0AAJ5QV85"/>
<reference evidence="10 11" key="1">
    <citation type="journal article" date="2023" name="Microbiol. Resour. Announc.">
        <title>Complete Genome Sequence of the First Colistin-Resistant Raoultella electrica Strain.</title>
        <authorList>
            <person name="Aldeia C."/>
            <person name="Campos-Madueno E.I."/>
            <person name="Sendi P."/>
            <person name="Endimiani A."/>
        </authorList>
    </citation>
    <scope>NUCLEOTIDE SEQUENCE [LARGE SCALE GENOMIC DNA]</scope>
    <source>
        <strain evidence="10 11">S2-IND-01-C</strain>
    </source>
</reference>
<feature type="domain" description="Major facilitator superfamily (MFS) profile" evidence="9">
    <location>
        <begin position="4"/>
        <end position="385"/>
    </location>
</feature>
<keyword evidence="11" id="KW-1185">Reference proteome</keyword>
<dbReference type="Gene3D" id="1.20.1720.10">
    <property type="entry name" value="Multidrug resistance protein D"/>
    <property type="match status" value="1"/>
</dbReference>
<dbReference type="InterPro" id="IPR011701">
    <property type="entry name" value="MFS"/>
</dbReference>
<dbReference type="RefSeq" id="WP_131048554.1">
    <property type="nucleotide sequence ID" value="NZ_CP112887.1"/>
</dbReference>
<feature type="transmembrane region" description="Helical" evidence="7">
    <location>
        <begin position="158"/>
        <end position="179"/>
    </location>
</feature>
<evidence type="ECO:0000256" key="3">
    <source>
        <dbReference type="ARBA" id="ARBA00022475"/>
    </source>
</evidence>
<evidence type="ECO:0000256" key="1">
    <source>
        <dbReference type="ARBA" id="ARBA00004141"/>
    </source>
</evidence>
<dbReference type="PROSITE" id="PS50850">
    <property type="entry name" value="MFS"/>
    <property type="match status" value="1"/>
</dbReference>
<feature type="transmembrane region" description="Helical" evidence="7">
    <location>
        <begin position="191"/>
        <end position="217"/>
    </location>
</feature>
<proteinExistence type="predicted"/>
<feature type="chain" id="PRO_5042488910" evidence="8">
    <location>
        <begin position="19"/>
        <end position="385"/>
    </location>
</feature>
<keyword evidence="6 7" id="KW-0472">Membrane</keyword>
<feature type="transmembrane region" description="Helical" evidence="7">
    <location>
        <begin position="281"/>
        <end position="301"/>
    </location>
</feature>
<feature type="transmembrane region" description="Helical" evidence="7">
    <location>
        <begin position="223"/>
        <end position="245"/>
    </location>
</feature>
<keyword evidence="5 7" id="KW-1133">Transmembrane helix</keyword>
<dbReference type="Pfam" id="PF07690">
    <property type="entry name" value="MFS_1"/>
    <property type="match status" value="1"/>
</dbReference>
<dbReference type="InterPro" id="IPR020846">
    <property type="entry name" value="MFS_dom"/>
</dbReference>
<feature type="transmembrane region" description="Helical" evidence="7">
    <location>
        <begin position="348"/>
        <end position="367"/>
    </location>
</feature>
<evidence type="ECO:0000256" key="4">
    <source>
        <dbReference type="ARBA" id="ARBA00022692"/>
    </source>
</evidence>
<evidence type="ECO:0000313" key="11">
    <source>
        <dbReference type="Proteomes" id="UP001210130"/>
    </source>
</evidence>
<sequence>MFRMYLYLILAAAVSALATDMMVPALPILQNAFNTDYSTIQLTISGFLVIYAGSQLLSGFIGEKLGKLRVLTASFLLFLAGSILCFMSESLMTLLAGRALQAVGAGAGPVLSKAIAKETFSPLILKRALSDISSASAVVPLIAPLVGALILGHLNWNSLFLVMALFSVVTLLLSPRALARHDAAVPPSSSGFVTPAFIQGTLLVSLILSSLFCYISLSPAIFMQQFGLNTLNYSLLFSASVLFFILGNQMAKFERMINPWVLFIVNALSVVPFILGSHSLLLCIAGAMVFNLSLGAYYPTANFIALQIKGTKTGIAASVTGFIQTVSAGAISFFAVKLTDTGMGFGRTLGVSTLLLAILSLLVVTTLKVAQWKTGKKENTEVPEI</sequence>
<feature type="transmembrane region" description="Helical" evidence="7">
    <location>
        <begin position="128"/>
        <end position="152"/>
    </location>
</feature>
<evidence type="ECO:0000256" key="8">
    <source>
        <dbReference type="SAM" id="SignalP"/>
    </source>
</evidence>
<dbReference type="GO" id="GO:0022857">
    <property type="term" value="F:transmembrane transporter activity"/>
    <property type="evidence" value="ECO:0007669"/>
    <property type="project" value="InterPro"/>
</dbReference>